<dbReference type="EMBL" id="PXYY01000127">
    <property type="protein sequence ID" value="PSJ79332.1"/>
    <property type="molecule type" value="Genomic_DNA"/>
</dbReference>
<dbReference type="Proteomes" id="UP000241868">
    <property type="component" value="Unassembled WGS sequence"/>
</dbReference>
<dbReference type="AlphaFoldDB" id="A0A2P7TX65"/>
<gene>
    <name evidence="1" type="ORF">C7N83_12865</name>
</gene>
<organism evidence="1 2">
    <name type="scientific">Neisseria iguanae</name>
    <dbReference type="NCBI Taxonomy" id="90242"/>
    <lineage>
        <taxon>Bacteria</taxon>
        <taxon>Pseudomonadati</taxon>
        <taxon>Pseudomonadota</taxon>
        <taxon>Betaproteobacteria</taxon>
        <taxon>Neisseriales</taxon>
        <taxon>Neisseriaceae</taxon>
        <taxon>Neisseria</taxon>
    </lineage>
</organism>
<keyword evidence="2" id="KW-1185">Reference proteome</keyword>
<proteinExistence type="predicted"/>
<reference evidence="1 2" key="1">
    <citation type="submission" date="2018-03" db="EMBL/GenBank/DDBJ databases">
        <title>Neisseria weixii sp. nov., isolated from the intestinal contents of Tibetan Plateau pika (Ochotona curzoniae) in Yushu, Qinghai Province, China.</title>
        <authorList>
            <person name="Gui Z."/>
        </authorList>
    </citation>
    <scope>NUCLEOTIDE SEQUENCE [LARGE SCALE GENOMIC DNA]</scope>
    <source>
        <strain evidence="1 2">ATCC 51483</strain>
    </source>
</reference>
<evidence type="ECO:0000313" key="2">
    <source>
        <dbReference type="Proteomes" id="UP000241868"/>
    </source>
</evidence>
<sequence>MKQIYLKLKHLQLSNKAKITPRIPEQVLIGSKKSMRKNTSNKKDVYISDGLYQFLANRV</sequence>
<name>A0A2P7TX65_9NEIS</name>
<comment type="caution">
    <text evidence="1">The sequence shown here is derived from an EMBL/GenBank/DDBJ whole genome shotgun (WGS) entry which is preliminary data.</text>
</comment>
<protein>
    <submittedName>
        <fullName evidence="1">Uncharacterized protein</fullName>
    </submittedName>
</protein>
<evidence type="ECO:0000313" key="1">
    <source>
        <dbReference type="EMBL" id="PSJ79332.1"/>
    </source>
</evidence>
<accession>A0A2P7TX65</accession>